<dbReference type="OrthoDB" id="2502018at2759"/>
<accession>A0A9Q3EXL1</accession>
<feature type="compositionally biased region" description="Basic and acidic residues" evidence="1">
    <location>
        <begin position="7"/>
        <end position="16"/>
    </location>
</feature>
<evidence type="ECO:0000313" key="3">
    <source>
        <dbReference type="Proteomes" id="UP000765509"/>
    </source>
</evidence>
<name>A0A9Q3EXL1_9BASI</name>
<dbReference type="EMBL" id="AVOT02034695">
    <property type="protein sequence ID" value="MBW0528874.1"/>
    <property type="molecule type" value="Genomic_DNA"/>
</dbReference>
<feature type="region of interest" description="Disordered" evidence="1">
    <location>
        <begin position="1"/>
        <end position="20"/>
    </location>
</feature>
<proteinExistence type="predicted"/>
<gene>
    <name evidence="2" type="ORF">O181_068589</name>
</gene>
<reference evidence="2" key="1">
    <citation type="submission" date="2021-03" db="EMBL/GenBank/DDBJ databases">
        <title>Draft genome sequence of rust myrtle Austropuccinia psidii MF-1, a brazilian biotype.</title>
        <authorList>
            <person name="Quecine M.C."/>
            <person name="Pachon D.M.R."/>
            <person name="Bonatelli M.L."/>
            <person name="Correr F.H."/>
            <person name="Franceschini L.M."/>
            <person name="Leite T.F."/>
            <person name="Margarido G.R.A."/>
            <person name="Almeida C.A."/>
            <person name="Ferrarezi J.A."/>
            <person name="Labate C.A."/>
        </authorList>
    </citation>
    <scope>NUCLEOTIDE SEQUENCE</scope>
    <source>
        <strain evidence="2">MF-1</strain>
    </source>
</reference>
<evidence type="ECO:0000313" key="2">
    <source>
        <dbReference type="EMBL" id="MBW0528874.1"/>
    </source>
</evidence>
<dbReference type="InterPro" id="IPR032675">
    <property type="entry name" value="LRR_dom_sf"/>
</dbReference>
<comment type="caution">
    <text evidence="2">The sequence shown here is derived from an EMBL/GenBank/DDBJ whole genome shotgun (WGS) entry which is preliminary data.</text>
</comment>
<protein>
    <submittedName>
        <fullName evidence="2">Uncharacterized protein</fullName>
    </submittedName>
</protein>
<dbReference type="AlphaFoldDB" id="A0A9Q3EXL1"/>
<sequence length="537" mass="61017">MLVGTSKDLDHHHHQETTSFGVFPNPELIANLSISKSPSSFNQNQIKPSLSEVPLEIKQCIIYWIHEYEKENAFFCDNDDDDDSDIELVDDDEFRTEHPTITKTVKSPSAKKLKDSFENGKTDKQQLKNNAEADVDLKSSLPPMRPLFALSLVNKTFYELCRPFIWEGLDLEGCTIPKLKRFLSVIIPRQSHHIQTLWWRVSHAELEEFEQAFDQKSEANLKEDWDEEERSRLLFQILKSCSKISNLDIDLRPASIDNDGNFIPPTKHDPMFKFLTPISQLTSLTSLALTAPSDGDSFNENFLAYLIKDLTNLQSFTCSSIDASSSSSSFKETCHSPLALRLASLTRLDHLDLDDARCFNCSWAKIEWRGSLKTIALDDCSAITLPGLHAFCMLFSSTLVNLELTNVPNFDTLTQSEHNDLDGDSFSGCKSLSLLELGESSTLVYDDIERLIREENWPKLTRLGILNDYAILTESEIEALELYCLSKGIFLDIETSDDSSSEDDEEEYDQLFVDDSEDDPNRDALSELEDLQDGWQE</sequence>
<dbReference type="Proteomes" id="UP000765509">
    <property type="component" value="Unassembled WGS sequence"/>
</dbReference>
<keyword evidence="3" id="KW-1185">Reference proteome</keyword>
<organism evidence="2 3">
    <name type="scientific">Austropuccinia psidii MF-1</name>
    <dbReference type="NCBI Taxonomy" id="1389203"/>
    <lineage>
        <taxon>Eukaryota</taxon>
        <taxon>Fungi</taxon>
        <taxon>Dikarya</taxon>
        <taxon>Basidiomycota</taxon>
        <taxon>Pucciniomycotina</taxon>
        <taxon>Pucciniomycetes</taxon>
        <taxon>Pucciniales</taxon>
        <taxon>Sphaerophragmiaceae</taxon>
        <taxon>Austropuccinia</taxon>
    </lineage>
</organism>
<feature type="compositionally biased region" description="Acidic residues" evidence="1">
    <location>
        <begin position="495"/>
        <end position="518"/>
    </location>
</feature>
<feature type="compositionally biased region" description="Acidic residues" evidence="1">
    <location>
        <begin position="526"/>
        <end position="537"/>
    </location>
</feature>
<dbReference type="SUPFAM" id="SSF52047">
    <property type="entry name" value="RNI-like"/>
    <property type="match status" value="1"/>
</dbReference>
<dbReference type="Gene3D" id="3.80.10.10">
    <property type="entry name" value="Ribonuclease Inhibitor"/>
    <property type="match status" value="1"/>
</dbReference>
<evidence type="ECO:0000256" key="1">
    <source>
        <dbReference type="SAM" id="MobiDB-lite"/>
    </source>
</evidence>
<feature type="region of interest" description="Disordered" evidence="1">
    <location>
        <begin position="495"/>
        <end position="537"/>
    </location>
</feature>